<sequence>MIVLLTGLPGNGKTLYALNWVKAKAEKEGRPVFYSGIRDLNTAVLPWTELEPERWMELPAGSIVVIDECQRVFRPRMHGTAVPPFVAALETHRHLGIDLVFITQHPMLVDSNVRRLVGLHFHAVRKFGTQAATIHEWGSVKENCDKNREGSVRHDFKYPKAAYGWYKSAEVHTHKARIPMRVWLLLALPVVIAVLLWFIWQRWSSKTEKEAPQAQESALMVSAPGPTQKNAAKGPASPQMSRAEYLEAHVPRVVGLAYTAPVYDEVTKPTEAPYPAACIRSVKRCQCYTQQGTRLEVPQRLCEDIAAGGFFIAWAAKSGQVSTSQAAAAMDAVVAAVPLTGPSGTSFGGTPPPTLIGQQKAQ</sequence>
<dbReference type="Gene3D" id="3.40.50.300">
    <property type="entry name" value="P-loop containing nucleotide triphosphate hydrolases"/>
    <property type="match status" value="1"/>
</dbReference>
<dbReference type="Pfam" id="PF05707">
    <property type="entry name" value="Zot"/>
    <property type="match status" value="1"/>
</dbReference>
<keyword evidence="2" id="KW-0812">Transmembrane</keyword>
<proteinExistence type="predicted"/>
<comment type="caution">
    <text evidence="4">The sequence shown here is derived from an EMBL/GenBank/DDBJ whole genome shotgun (WGS) entry which is preliminary data.</text>
</comment>
<reference evidence="4" key="1">
    <citation type="submission" date="2022-05" db="EMBL/GenBank/DDBJ databases">
        <title>Schlegelella sp. nov., isolated from mangrove soil.</title>
        <authorList>
            <person name="Liu Y."/>
            <person name="Ge X."/>
            <person name="Liu W."/>
        </authorList>
    </citation>
    <scope>NUCLEOTIDE SEQUENCE</scope>
    <source>
        <strain evidence="4">S2-27</strain>
    </source>
</reference>
<evidence type="ECO:0000256" key="1">
    <source>
        <dbReference type="SAM" id="MobiDB-lite"/>
    </source>
</evidence>
<dbReference type="InterPro" id="IPR008900">
    <property type="entry name" value="Zot_N"/>
</dbReference>
<keyword evidence="2" id="KW-0472">Membrane</keyword>
<evidence type="ECO:0000256" key="2">
    <source>
        <dbReference type="SAM" id="Phobius"/>
    </source>
</evidence>
<gene>
    <name evidence="4" type="ORF">M8A51_20495</name>
</gene>
<evidence type="ECO:0000313" key="4">
    <source>
        <dbReference type="EMBL" id="MCM5681915.1"/>
    </source>
</evidence>
<evidence type="ECO:0000259" key="3">
    <source>
        <dbReference type="Pfam" id="PF05707"/>
    </source>
</evidence>
<name>A0ABT0YT48_9BURK</name>
<keyword evidence="2" id="KW-1133">Transmembrane helix</keyword>
<feature type="domain" description="Zona occludens toxin N-terminal" evidence="3">
    <location>
        <begin position="1"/>
        <end position="170"/>
    </location>
</feature>
<dbReference type="SUPFAM" id="SSF52540">
    <property type="entry name" value="P-loop containing nucleoside triphosphate hydrolases"/>
    <property type="match status" value="1"/>
</dbReference>
<feature type="transmembrane region" description="Helical" evidence="2">
    <location>
        <begin position="182"/>
        <end position="200"/>
    </location>
</feature>
<keyword evidence="5" id="KW-1185">Reference proteome</keyword>
<dbReference type="EMBL" id="JAMKFE010000015">
    <property type="protein sequence ID" value="MCM5681915.1"/>
    <property type="molecule type" value="Genomic_DNA"/>
</dbReference>
<evidence type="ECO:0000313" key="5">
    <source>
        <dbReference type="Proteomes" id="UP001165541"/>
    </source>
</evidence>
<accession>A0ABT0YT48</accession>
<dbReference type="InterPro" id="IPR027417">
    <property type="entry name" value="P-loop_NTPase"/>
</dbReference>
<feature type="region of interest" description="Disordered" evidence="1">
    <location>
        <begin position="342"/>
        <end position="362"/>
    </location>
</feature>
<protein>
    <submittedName>
        <fullName evidence="4">Zonular occludens toxin domain-containing protein</fullName>
    </submittedName>
</protein>
<dbReference type="Proteomes" id="UP001165541">
    <property type="component" value="Unassembled WGS sequence"/>
</dbReference>
<organism evidence="4 5">
    <name type="scientific">Caldimonas mangrovi</name>
    <dbReference type="NCBI Taxonomy" id="2944811"/>
    <lineage>
        <taxon>Bacteria</taxon>
        <taxon>Pseudomonadati</taxon>
        <taxon>Pseudomonadota</taxon>
        <taxon>Betaproteobacteria</taxon>
        <taxon>Burkholderiales</taxon>
        <taxon>Sphaerotilaceae</taxon>
        <taxon>Caldimonas</taxon>
    </lineage>
</organism>
<dbReference type="RefSeq" id="WP_251780397.1">
    <property type="nucleotide sequence ID" value="NZ_JAMKFE010000015.1"/>
</dbReference>
<feature type="region of interest" description="Disordered" evidence="1">
    <location>
        <begin position="214"/>
        <end position="238"/>
    </location>
</feature>